<dbReference type="EMBL" id="CAJOAY010000867">
    <property type="protein sequence ID" value="CAF3750548.1"/>
    <property type="molecule type" value="Genomic_DNA"/>
</dbReference>
<feature type="compositionally biased region" description="Low complexity" evidence="3">
    <location>
        <begin position="14"/>
        <end position="25"/>
    </location>
</feature>
<dbReference type="Proteomes" id="UP000663881">
    <property type="component" value="Unassembled WGS sequence"/>
</dbReference>
<feature type="region of interest" description="Disordered" evidence="3">
    <location>
        <begin position="1"/>
        <end position="72"/>
    </location>
</feature>
<feature type="compositionally biased region" description="Polar residues" evidence="3">
    <location>
        <begin position="1"/>
        <end position="11"/>
    </location>
</feature>
<feature type="domain" description="AB hydrolase-1" evidence="4">
    <location>
        <begin position="200"/>
        <end position="303"/>
    </location>
</feature>
<dbReference type="InterPro" id="IPR029058">
    <property type="entry name" value="AB_hydrolase_fold"/>
</dbReference>
<evidence type="ECO:0000256" key="3">
    <source>
        <dbReference type="SAM" id="MobiDB-lite"/>
    </source>
</evidence>
<organism evidence="5 7">
    <name type="scientific">Adineta steineri</name>
    <dbReference type="NCBI Taxonomy" id="433720"/>
    <lineage>
        <taxon>Eukaryota</taxon>
        <taxon>Metazoa</taxon>
        <taxon>Spiralia</taxon>
        <taxon>Gnathifera</taxon>
        <taxon>Rotifera</taxon>
        <taxon>Eurotatoria</taxon>
        <taxon>Bdelloidea</taxon>
        <taxon>Adinetida</taxon>
        <taxon>Adinetidae</taxon>
        <taxon>Adineta</taxon>
    </lineage>
</organism>
<protein>
    <recommendedName>
        <fullName evidence="1">Protein ABHD13</fullName>
    </recommendedName>
    <alternativeName>
        <fullName evidence="2">Alpha/beta hydrolase domain-containing protein 13</fullName>
    </alternativeName>
</protein>
<accession>A0A813SAS4</accession>
<dbReference type="InterPro" id="IPR000073">
    <property type="entry name" value="AB_hydrolase_1"/>
</dbReference>
<dbReference type="GO" id="GO:0008474">
    <property type="term" value="F:palmitoyl-(protein) hydrolase activity"/>
    <property type="evidence" value="ECO:0007669"/>
    <property type="project" value="TreeGrafter"/>
</dbReference>
<evidence type="ECO:0000259" key="4">
    <source>
        <dbReference type="Pfam" id="PF00561"/>
    </source>
</evidence>
<comment type="caution">
    <text evidence="5">The sequence shown here is derived from an EMBL/GenBank/DDBJ whole genome shotgun (WGS) entry which is preliminary data.</text>
</comment>
<dbReference type="Proteomes" id="UP000663891">
    <property type="component" value="Unassembled WGS sequence"/>
</dbReference>
<evidence type="ECO:0000256" key="1">
    <source>
        <dbReference type="ARBA" id="ARBA00040125"/>
    </source>
</evidence>
<dbReference type="PANTHER" id="PTHR12277:SF81">
    <property type="entry name" value="PROTEIN ABHD13"/>
    <property type="match status" value="1"/>
</dbReference>
<evidence type="ECO:0000313" key="7">
    <source>
        <dbReference type="Proteomes" id="UP000663891"/>
    </source>
</evidence>
<dbReference type="Pfam" id="PF00561">
    <property type="entry name" value="Abhydrolase_1"/>
    <property type="match status" value="1"/>
</dbReference>
<dbReference type="SUPFAM" id="SSF53474">
    <property type="entry name" value="alpha/beta-Hydrolases"/>
    <property type="match status" value="1"/>
</dbReference>
<gene>
    <name evidence="6" type="ORF">OKA104_LOCUS15655</name>
    <name evidence="5" type="ORF">VCS650_LOCUS3579</name>
</gene>
<reference evidence="5" key="1">
    <citation type="submission" date="2021-02" db="EMBL/GenBank/DDBJ databases">
        <authorList>
            <person name="Nowell W R."/>
        </authorList>
    </citation>
    <scope>NUCLEOTIDE SEQUENCE</scope>
</reference>
<evidence type="ECO:0000256" key="2">
    <source>
        <dbReference type="ARBA" id="ARBA00042701"/>
    </source>
</evidence>
<dbReference type="OrthoDB" id="10249433at2759"/>
<evidence type="ECO:0000313" key="5">
    <source>
        <dbReference type="EMBL" id="CAF0792660.1"/>
    </source>
</evidence>
<dbReference type="GO" id="GO:0016020">
    <property type="term" value="C:membrane"/>
    <property type="evidence" value="ECO:0007669"/>
    <property type="project" value="TreeGrafter"/>
</dbReference>
<dbReference type="AlphaFoldDB" id="A0A813SAS4"/>
<sequence length="419" mass="47473">MGNTLPQSNPTRPVATTTTATSSVTTKDESSQYPKLKKSRSLREYTRSTSLINSSSSNSTKRNISLPRPRSMAPTDAEIIDIRALRCALPSTEHPLDNGISTTTTTINNEGENQLLKQLDYIYSCVRKDKGLFGMMTENIQSKHIFSNHEPENTHTLDRNPEEFHMDYESIYLQTLDGEFIHAYWIYHANNITSIPTTTTLLYLHGAGGNISHRLEVVRLFYENLHCNILIIDYRGFGKSSGSPSELGLYIDAQTAYDYLIYKQKILPEHIIVFGTSLGASVAIQLVSDPLNRVKVAIFENAFVSVPEIAKYFLTYAKSVIGVTKSTGFIYLFDSLPKVRRIECPCIYLTGLLDPIIPTWMTNTLYNETRSAKKRHLFEYPFGKHNDLPIMPEYFDNLHSFINELPTIKSSTEQESVLR</sequence>
<dbReference type="Gene3D" id="3.40.50.1820">
    <property type="entry name" value="alpha/beta hydrolase"/>
    <property type="match status" value="1"/>
</dbReference>
<proteinExistence type="predicted"/>
<dbReference type="PANTHER" id="PTHR12277">
    <property type="entry name" value="ALPHA/BETA HYDROLASE DOMAIN-CONTAINING PROTEIN"/>
    <property type="match status" value="1"/>
</dbReference>
<dbReference type="EMBL" id="CAJNON010000019">
    <property type="protein sequence ID" value="CAF0792660.1"/>
    <property type="molecule type" value="Genomic_DNA"/>
</dbReference>
<evidence type="ECO:0000313" key="6">
    <source>
        <dbReference type="EMBL" id="CAF3750548.1"/>
    </source>
</evidence>
<name>A0A813SAS4_9BILA</name>
<feature type="compositionally biased region" description="Low complexity" evidence="3">
    <location>
        <begin position="47"/>
        <end position="66"/>
    </location>
</feature>